<comment type="caution">
    <text evidence="3">The sequence shown here is derived from an EMBL/GenBank/DDBJ whole genome shotgun (WGS) entry which is preliminary data.</text>
</comment>
<dbReference type="EMBL" id="SJPN01000001">
    <property type="protein sequence ID" value="TWU07736.1"/>
    <property type="molecule type" value="Genomic_DNA"/>
</dbReference>
<proteinExistence type="predicted"/>
<keyword evidence="4" id="KW-1185">Reference proteome</keyword>
<dbReference type="InterPro" id="IPR013783">
    <property type="entry name" value="Ig-like_fold"/>
</dbReference>
<organism evidence="3 4">
    <name type="scientific">Stieleria varia</name>
    <dbReference type="NCBI Taxonomy" id="2528005"/>
    <lineage>
        <taxon>Bacteria</taxon>
        <taxon>Pseudomonadati</taxon>
        <taxon>Planctomycetota</taxon>
        <taxon>Planctomycetia</taxon>
        <taxon>Pirellulales</taxon>
        <taxon>Pirellulaceae</taxon>
        <taxon>Stieleria</taxon>
    </lineage>
</organism>
<dbReference type="Gene3D" id="2.60.40.10">
    <property type="entry name" value="Immunoglobulins"/>
    <property type="match status" value="1"/>
</dbReference>
<evidence type="ECO:0000313" key="3">
    <source>
        <dbReference type="EMBL" id="TWU07736.1"/>
    </source>
</evidence>
<protein>
    <recommendedName>
        <fullName evidence="2">DUF11 domain-containing protein</fullName>
    </recommendedName>
</protein>
<reference evidence="3 4" key="1">
    <citation type="submission" date="2019-02" db="EMBL/GenBank/DDBJ databases">
        <title>Deep-cultivation of Planctomycetes and their phenomic and genomic characterization uncovers novel biology.</title>
        <authorList>
            <person name="Wiegand S."/>
            <person name="Jogler M."/>
            <person name="Boedeker C."/>
            <person name="Pinto D."/>
            <person name="Vollmers J."/>
            <person name="Rivas-Marin E."/>
            <person name="Kohn T."/>
            <person name="Peeters S.H."/>
            <person name="Heuer A."/>
            <person name="Rast P."/>
            <person name="Oberbeckmann S."/>
            <person name="Bunk B."/>
            <person name="Jeske O."/>
            <person name="Meyerdierks A."/>
            <person name="Storesund J.E."/>
            <person name="Kallscheuer N."/>
            <person name="Luecker S."/>
            <person name="Lage O.M."/>
            <person name="Pohl T."/>
            <person name="Merkel B.J."/>
            <person name="Hornburger P."/>
            <person name="Mueller R.-W."/>
            <person name="Bruemmer F."/>
            <person name="Labrenz M."/>
            <person name="Spormann A.M."/>
            <person name="Op Den Camp H."/>
            <person name="Overmann J."/>
            <person name="Amann R."/>
            <person name="Jetten M.S.M."/>
            <person name="Mascher T."/>
            <person name="Medema M.H."/>
            <person name="Devos D.P."/>
            <person name="Kaster A.-K."/>
            <person name="Ovreas L."/>
            <person name="Rohde M."/>
            <person name="Galperin M.Y."/>
            <person name="Jogler C."/>
        </authorList>
    </citation>
    <scope>NUCLEOTIDE SEQUENCE [LARGE SCALE GENOMIC DNA]</scope>
    <source>
        <strain evidence="3 4">Pla52n</strain>
    </source>
</reference>
<dbReference type="Proteomes" id="UP000320176">
    <property type="component" value="Unassembled WGS sequence"/>
</dbReference>
<dbReference type="InterPro" id="IPR001434">
    <property type="entry name" value="OmcB-like_DUF11"/>
</dbReference>
<sequence length="1006" mass="108417">MPRNRYGFVAFVHHYMLPFRIIPLSRVVRFLGQNSAHMQNRKAFRPNATVPPIPSFVRDHRSFPTMQFWQLNDRPSSNRPRLALSNCWLLILLAAFASTGCSRLRLPAVDSTGQRIFAPLPTTTSLALPCSQCKLFGCLGCNGDPLNLCPLSPPEPAFTTPIEPPPCLTPAPAVVPQTSVSGQTTGPCVPSQPCNGECKDGPPAVILGRECLSKNYLKLPTHGKRGCILLSPNKIVAPVGGEVVLLSGVCGTDGYLQVGEPLEWMLTPESVGTFIEVGDDDPGVLHRLAHIKKPSKKDGSYAIGVTSTKRTLITRGNLKPGDDVQLEKGQTWITLSSPSEGTSKVTVLAPESDCWDQRKATATIYWIDAKWQFPGTKIEPAGTPIELITRVTRSEGVFPAEGWIVRYEILNPELATFAGTGGSSVVEAKVDAAGNARAELIPNPGTSGTATIAMQVIRPGGVTDNIPTLPLGQGQTFVTWSSPQLSIRAGAPEVASFNVPVQAVANVSNPGNEPLDNVVVSVQFPPEILVRSNDAFAKNLTNSVVWDIGTLPPQTQLDLFANVTTPVTVDLTFEARSASGLVASDSIRIDVYRPSLLIEKVEPRQQQYEVGQEVIFDIDVKNTGDRPLNNVTLFARGTPSMKHELGEIDVEQEYADPATEQSISLQPGDVWKSAIVFVPTGPGRQCIQVEAQADGGQRHATEGCVMVINQPVPTPSMTSTLSLVDRDRFSVGEDALFRATVANNGRVPLTNVRVAMTYDPQLQAIAATADNGDPPRPGQYIVSWTIPRIDPGTSTVLESQFRAIGTNSRSQLILTAESNEGARASSNVLFEILPQVNAPAPPTQPGPALPPATPAPGIPGPAPIPTPGANNTPPPAAPPTRERQLLLAITPPQSPLGVDDPIRYLVKVINDSDQLDNSVLVRFNRPEGVRVERMASLSRDEQLTFTQEAGYIVLPEIRSMRPGETIDYVIVLSSNQPQMLNLQFEAVSQQFPRGTSARVQTEIVPR</sequence>
<dbReference type="InterPro" id="IPR051172">
    <property type="entry name" value="Chlamydia_OmcB"/>
</dbReference>
<feature type="compositionally biased region" description="Pro residues" evidence="1">
    <location>
        <begin position="839"/>
        <end position="878"/>
    </location>
</feature>
<evidence type="ECO:0000313" key="4">
    <source>
        <dbReference type="Proteomes" id="UP000320176"/>
    </source>
</evidence>
<feature type="domain" description="DUF11" evidence="2">
    <location>
        <begin position="724"/>
        <end position="817"/>
    </location>
</feature>
<dbReference type="AlphaFoldDB" id="A0A5C6B8Z3"/>
<evidence type="ECO:0000256" key="1">
    <source>
        <dbReference type="SAM" id="MobiDB-lite"/>
    </source>
</evidence>
<feature type="region of interest" description="Disordered" evidence="1">
    <location>
        <begin position="836"/>
        <end position="880"/>
    </location>
</feature>
<accession>A0A5C6B8Z3</accession>
<gene>
    <name evidence="3" type="ORF">Pla52n_03090</name>
</gene>
<dbReference type="OrthoDB" id="259211at2"/>
<dbReference type="Pfam" id="PF01345">
    <property type="entry name" value="DUF11"/>
    <property type="match status" value="1"/>
</dbReference>
<dbReference type="PANTHER" id="PTHR34819:SF5">
    <property type="entry name" value="CONSERVED REPEAT DOMAIN PROTEIN"/>
    <property type="match status" value="1"/>
</dbReference>
<dbReference type="PANTHER" id="PTHR34819">
    <property type="entry name" value="LARGE CYSTEINE-RICH PERIPLASMIC PROTEIN OMCB"/>
    <property type="match status" value="1"/>
</dbReference>
<evidence type="ECO:0000259" key="2">
    <source>
        <dbReference type="Pfam" id="PF01345"/>
    </source>
</evidence>
<name>A0A5C6B8Z3_9BACT</name>